<evidence type="ECO:0000313" key="3">
    <source>
        <dbReference type="EMBL" id="RDI67998.1"/>
    </source>
</evidence>
<comment type="caution">
    <text evidence="3">The sequence shown here is derived from an EMBL/GenBank/DDBJ whole genome shotgun (WGS) entry which is preliminary data.</text>
</comment>
<organism evidence="3 4">
    <name type="scientific">Nocardia pseudobrasiliensis</name>
    <dbReference type="NCBI Taxonomy" id="45979"/>
    <lineage>
        <taxon>Bacteria</taxon>
        <taxon>Bacillati</taxon>
        <taxon>Actinomycetota</taxon>
        <taxon>Actinomycetes</taxon>
        <taxon>Mycobacteriales</taxon>
        <taxon>Nocardiaceae</taxon>
        <taxon>Nocardia</taxon>
    </lineage>
</organism>
<dbReference type="EMBL" id="QQBC01000002">
    <property type="protein sequence ID" value="RDI67998.1"/>
    <property type="molecule type" value="Genomic_DNA"/>
</dbReference>
<keyword evidence="4" id="KW-1185">Reference proteome</keyword>
<evidence type="ECO:0000259" key="2">
    <source>
        <dbReference type="PROSITE" id="PS51278"/>
    </source>
</evidence>
<dbReference type="Gene3D" id="3.60.20.10">
    <property type="entry name" value="Glutamine Phosphoribosylpyrophosphate, subunit 1, domain 1"/>
    <property type="match status" value="1"/>
</dbReference>
<dbReference type="AlphaFoldDB" id="A0A370IBB2"/>
<proteinExistence type="predicted"/>
<dbReference type="RefSeq" id="WP_067992412.1">
    <property type="nucleotide sequence ID" value="NZ_QQBC01000002.1"/>
</dbReference>
<protein>
    <submittedName>
        <fullName evidence="3">Glutamine amidotransferase</fullName>
    </submittedName>
</protein>
<dbReference type="Pfam" id="PF13230">
    <property type="entry name" value="GATase_4"/>
    <property type="match status" value="1"/>
</dbReference>
<dbReference type="InterPro" id="IPR029055">
    <property type="entry name" value="Ntn_hydrolases_N"/>
</dbReference>
<evidence type="ECO:0000256" key="1">
    <source>
        <dbReference type="ARBA" id="ARBA00022962"/>
    </source>
</evidence>
<dbReference type="Proteomes" id="UP000254869">
    <property type="component" value="Unassembled WGS sequence"/>
</dbReference>
<dbReference type="InterPro" id="IPR017932">
    <property type="entry name" value="GATase_2_dom"/>
</dbReference>
<evidence type="ECO:0000313" key="4">
    <source>
        <dbReference type="Proteomes" id="UP000254869"/>
    </source>
</evidence>
<dbReference type="GO" id="GO:0016740">
    <property type="term" value="F:transferase activity"/>
    <property type="evidence" value="ECO:0007669"/>
    <property type="project" value="UniProtKB-KW"/>
</dbReference>
<dbReference type="PANTHER" id="PTHR42824">
    <property type="entry name" value="GLUTAMINE AMIDOTRANSFERASE"/>
    <property type="match status" value="1"/>
</dbReference>
<dbReference type="SUPFAM" id="SSF56235">
    <property type="entry name" value="N-terminal nucleophile aminohydrolases (Ntn hydrolases)"/>
    <property type="match status" value="1"/>
</dbReference>
<dbReference type="PROSITE" id="PS51278">
    <property type="entry name" value="GATASE_TYPE_2"/>
    <property type="match status" value="1"/>
</dbReference>
<keyword evidence="3" id="KW-0808">Transferase</keyword>
<feature type="domain" description="Glutamine amidotransferase type-2" evidence="2">
    <location>
        <begin position="2"/>
        <end position="256"/>
    </location>
</feature>
<accession>A0A370IBB2</accession>
<reference evidence="3 4" key="1">
    <citation type="submission" date="2018-07" db="EMBL/GenBank/DDBJ databases">
        <title>Genomic Encyclopedia of Type Strains, Phase IV (KMG-IV): sequencing the most valuable type-strain genomes for metagenomic binning, comparative biology and taxonomic classification.</title>
        <authorList>
            <person name="Goeker M."/>
        </authorList>
    </citation>
    <scope>NUCLEOTIDE SEQUENCE [LARGE SCALE GENOMIC DNA]</scope>
    <source>
        <strain evidence="3 4">DSM 44290</strain>
    </source>
</reference>
<dbReference type="PANTHER" id="PTHR42824:SF1">
    <property type="entry name" value="GLUTAMINE AMIDOTRANSFERASE YAFJ-RELATED"/>
    <property type="match status" value="1"/>
</dbReference>
<keyword evidence="1 3" id="KW-0315">Glutamine amidotransferase</keyword>
<dbReference type="STRING" id="1210086.GCA_001613105_00975"/>
<dbReference type="CDD" id="cd01908">
    <property type="entry name" value="YafJ"/>
    <property type="match status" value="1"/>
</dbReference>
<dbReference type="InterPro" id="IPR026869">
    <property type="entry name" value="EgtC-like"/>
</dbReference>
<gene>
    <name evidence="3" type="ORF">DFR76_102399</name>
</gene>
<name>A0A370IBB2_9NOCA</name>
<sequence length="289" mass="31426">MCRLFGLSAAPARVRATFWLLDASDSLVRQSRRNPDGTGLGTFDVDGQPRVQKQPIAAYRDEEFAREAKECESATFLAHVRYASTGATTAVNTHPFTQHGRLFAHNGVIGGLDRLDAELGEYRELVGGDTDSERLFALVTKYADERGGDVAAAIAAAAGWVADNLPVYAINFILTTPDQLWALRYPETHELFVLERAAGGTRGSRHLEQASGAGRIRARSGDLAARPAVTVASECMDEDPNWQPIPPGVLVHVGPDLAVTYRTVLDHPPRHRLTIDDLDTRAAASQTTR</sequence>